<evidence type="ECO:0000256" key="8">
    <source>
        <dbReference type="ARBA" id="ARBA00023128"/>
    </source>
</evidence>
<dbReference type="OrthoDB" id="18577at2759"/>
<dbReference type="GO" id="GO:0046872">
    <property type="term" value="F:metal ion binding"/>
    <property type="evidence" value="ECO:0007669"/>
    <property type="project" value="UniProtKB-KW"/>
</dbReference>
<keyword evidence="5 12" id="KW-0999">Mitochondrion inner membrane</keyword>
<reference evidence="14" key="1">
    <citation type="submission" date="2020-12" db="EMBL/GenBank/DDBJ databases">
        <title>Metabolic potential, ecology and presence of endohyphal bacteria is reflected in genomic diversity of Mucoromycotina.</title>
        <authorList>
            <person name="Muszewska A."/>
            <person name="Okrasinska A."/>
            <person name="Steczkiewicz K."/>
            <person name="Drgas O."/>
            <person name="Orlowska M."/>
            <person name="Perlinska-Lenart U."/>
            <person name="Aleksandrzak-Piekarczyk T."/>
            <person name="Szatraj K."/>
            <person name="Zielenkiewicz U."/>
            <person name="Pilsyk S."/>
            <person name="Malc E."/>
            <person name="Mieczkowski P."/>
            <person name="Kruszewska J.S."/>
            <person name="Biernat P."/>
            <person name="Pawlowska J."/>
        </authorList>
    </citation>
    <scope>NUCLEOTIDE SEQUENCE</scope>
    <source>
        <strain evidence="14">WA0000067209</strain>
    </source>
</reference>
<keyword evidence="11" id="KW-0408">Iron</keyword>
<feature type="region of interest" description="Disordered" evidence="13">
    <location>
        <begin position="1"/>
        <end position="37"/>
    </location>
</feature>
<dbReference type="Proteomes" id="UP000654370">
    <property type="component" value="Unassembled WGS sequence"/>
</dbReference>
<comment type="subcellular location">
    <subcellularLocation>
        <location evidence="1 12">Mitochondrion inner membrane</location>
        <topology evidence="1 12">Multi-pass membrane protein</topology>
    </subcellularLocation>
</comment>
<evidence type="ECO:0000256" key="3">
    <source>
        <dbReference type="ARBA" id="ARBA00022448"/>
    </source>
</evidence>
<evidence type="ECO:0000256" key="2">
    <source>
        <dbReference type="ARBA" id="ARBA00007294"/>
    </source>
</evidence>
<keyword evidence="7" id="KW-1133">Transmembrane helix</keyword>
<dbReference type="PANTHER" id="PTHR13337:SF2">
    <property type="entry name" value="SUCCINATE DEHYDROGENASE [UBIQUINONE] CYTOCHROME B SMALL SUBUNIT, MITOCHONDRIAL"/>
    <property type="match status" value="1"/>
</dbReference>
<gene>
    <name evidence="14" type="ORF">INT43_008065</name>
</gene>
<dbReference type="Pfam" id="PF05328">
    <property type="entry name" value="CybS"/>
    <property type="match status" value="1"/>
</dbReference>
<protein>
    <recommendedName>
        <fullName evidence="12">Succinate dehydrogenase [ubiquinone] cytochrome b small subunit</fullName>
    </recommendedName>
</protein>
<evidence type="ECO:0000313" key="14">
    <source>
        <dbReference type="EMBL" id="KAG2171685.1"/>
    </source>
</evidence>
<dbReference type="GO" id="GO:0048039">
    <property type="term" value="F:ubiquinone binding"/>
    <property type="evidence" value="ECO:0007669"/>
    <property type="project" value="TreeGrafter"/>
</dbReference>
<evidence type="ECO:0000256" key="1">
    <source>
        <dbReference type="ARBA" id="ARBA00004448"/>
    </source>
</evidence>
<keyword evidence="4" id="KW-0812">Transmembrane</keyword>
<evidence type="ECO:0000256" key="6">
    <source>
        <dbReference type="ARBA" id="ARBA00022946"/>
    </source>
</evidence>
<evidence type="ECO:0000256" key="4">
    <source>
        <dbReference type="ARBA" id="ARBA00022692"/>
    </source>
</evidence>
<comment type="similarity">
    <text evidence="2 12">Belongs to the CybS family.</text>
</comment>
<dbReference type="GO" id="GO:0006121">
    <property type="term" value="P:mitochondrial electron transport, succinate to ubiquinone"/>
    <property type="evidence" value="ECO:0007669"/>
    <property type="project" value="TreeGrafter"/>
</dbReference>
<evidence type="ECO:0000256" key="10">
    <source>
        <dbReference type="PIRSR" id="PIRSR607992-1"/>
    </source>
</evidence>
<evidence type="ECO:0000313" key="15">
    <source>
        <dbReference type="Proteomes" id="UP000654370"/>
    </source>
</evidence>
<evidence type="ECO:0000256" key="13">
    <source>
        <dbReference type="SAM" id="MobiDB-lite"/>
    </source>
</evidence>
<feature type="binding site" evidence="10">
    <location>
        <position position="103"/>
    </location>
    <ligand>
        <name>a ubiquinone</name>
        <dbReference type="ChEBI" id="CHEBI:16389"/>
        <note>ligand shared with IP/SDHB</note>
    </ligand>
</feature>
<dbReference type="AlphaFoldDB" id="A0A8H7PDH1"/>
<dbReference type="GO" id="GO:0006099">
    <property type="term" value="P:tricarboxylic acid cycle"/>
    <property type="evidence" value="ECO:0007669"/>
    <property type="project" value="TreeGrafter"/>
</dbReference>
<feature type="compositionally biased region" description="Basic and acidic residues" evidence="13">
    <location>
        <begin position="17"/>
        <end position="37"/>
    </location>
</feature>
<dbReference type="GO" id="GO:0020037">
    <property type="term" value="F:heme binding"/>
    <property type="evidence" value="ECO:0007669"/>
    <property type="project" value="TreeGrafter"/>
</dbReference>
<keyword evidence="11" id="KW-0479">Metal-binding</keyword>
<evidence type="ECO:0000256" key="7">
    <source>
        <dbReference type="ARBA" id="ARBA00022989"/>
    </source>
</evidence>
<keyword evidence="15" id="KW-1185">Reference proteome</keyword>
<dbReference type="PANTHER" id="PTHR13337">
    <property type="entry name" value="SUCCINATE DEHYDROGENASE"/>
    <property type="match status" value="1"/>
</dbReference>
<evidence type="ECO:0000256" key="12">
    <source>
        <dbReference type="RuleBase" id="RU364031"/>
    </source>
</evidence>
<dbReference type="EMBL" id="JAEPQZ010000019">
    <property type="protein sequence ID" value="KAG2171685.1"/>
    <property type="molecule type" value="Genomic_DNA"/>
</dbReference>
<proteinExistence type="inferred from homology"/>
<evidence type="ECO:0000256" key="9">
    <source>
        <dbReference type="ARBA" id="ARBA00023136"/>
    </source>
</evidence>
<name>A0A8H7PDH1_MORIS</name>
<organism evidence="14 15">
    <name type="scientific">Mortierella isabellina</name>
    <name type="common">Filamentous fungus</name>
    <name type="synonym">Umbelopsis isabellina</name>
    <dbReference type="NCBI Taxonomy" id="91625"/>
    <lineage>
        <taxon>Eukaryota</taxon>
        <taxon>Fungi</taxon>
        <taxon>Fungi incertae sedis</taxon>
        <taxon>Mucoromycota</taxon>
        <taxon>Mucoromycotina</taxon>
        <taxon>Umbelopsidomycetes</taxon>
        <taxon>Umbelopsidales</taxon>
        <taxon>Umbelopsidaceae</taxon>
        <taxon>Umbelopsis</taxon>
    </lineage>
</organism>
<dbReference type="Gene3D" id="1.20.1300.10">
    <property type="entry name" value="Fumarate reductase/succinate dehydrogenase, transmembrane subunit"/>
    <property type="match status" value="1"/>
</dbReference>
<keyword evidence="6 12" id="KW-0809">Transit peptide</keyword>
<keyword evidence="3" id="KW-0813">Transport</keyword>
<keyword evidence="8 12" id="KW-0496">Mitochondrion</keyword>
<sequence length="151" mass="17014">MEPPHHDVKKHPQKQLAKTEKKDEAAVQTDGPKEVAKDKPKWVAPNYLDGSFHWSYERAASVALIPLISTQLIYGPHLVLDGLLGLVLPLHLHIGFEACITDYLPKRKFPRAHKYASWGLKATSAAVIWGCFEFNTNDVGLTEFIQRTWTA</sequence>
<comment type="caution">
    <text evidence="14">The sequence shown here is derived from an EMBL/GenBank/DDBJ whole genome shotgun (WGS) entry which is preliminary data.</text>
</comment>
<dbReference type="InterPro" id="IPR007992">
    <property type="entry name" value="CybS"/>
</dbReference>
<accession>A0A8H7PDH1</accession>
<dbReference type="InterPro" id="IPR034804">
    <property type="entry name" value="SQR/QFR_C/D"/>
</dbReference>
<feature type="binding site" description="axial binding residue" evidence="11">
    <location>
        <position position="91"/>
    </location>
    <ligand>
        <name>heme b</name>
        <dbReference type="ChEBI" id="CHEBI:60344"/>
        <note>ligand shared with SDHC</note>
    </ligand>
    <ligandPart>
        <name>Fe</name>
        <dbReference type="ChEBI" id="CHEBI:18248"/>
    </ligandPart>
</feature>
<keyword evidence="9 12" id="KW-0472">Membrane</keyword>
<evidence type="ECO:0000256" key="11">
    <source>
        <dbReference type="PIRSR" id="PIRSR607992-2"/>
    </source>
</evidence>
<evidence type="ECO:0000256" key="5">
    <source>
        <dbReference type="ARBA" id="ARBA00022792"/>
    </source>
</evidence>
<dbReference type="GO" id="GO:0005743">
    <property type="term" value="C:mitochondrial inner membrane"/>
    <property type="evidence" value="ECO:0007669"/>
    <property type="project" value="UniProtKB-SubCell"/>
</dbReference>